<keyword evidence="3" id="KW-0805">Transcription regulation</keyword>
<accession>A0AAN6J352</accession>
<evidence type="ECO:0000256" key="3">
    <source>
        <dbReference type="ARBA" id="ARBA00023015"/>
    </source>
</evidence>
<comment type="caution">
    <text evidence="9">The sequence shown here is derived from an EMBL/GenBank/DDBJ whole genome shotgun (WGS) entry which is preliminary data.</text>
</comment>
<keyword evidence="5" id="KW-0804">Transcription</keyword>
<evidence type="ECO:0000259" key="8">
    <source>
        <dbReference type="PROSITE" id="PS50217"/>
    </source>
</evidence>
<reference evidence="9" key="1">
    <citation type="submission" date="2021-12" db="EMBL/GenBank/DDBJ databases">
        <title>Black yeast isolated from Biological Soil Crust.</title>
        <authorList>
            <person name="Kurbessoian T."/>
        </authorList>
    </citation>
    <scope>NUCLEOTIDE SEQUENCE</scope>
    <source>
        <strain evidence="9">CCFEE 5208</strain>
    </source>
</reference>
<keyword evidence="4" id="KW-0238">DNA-binding</keyword>
<evidence type="ECO:0000256" key="4">
    <source>
        <dbReference type="ARBA" id="ARBA00023125"/>
    </source>
</evidence>
<dbReference type="PROSITE" id="PS50217">
    <property type="entry name" value="BZIP"/>
    <property type="match status" value="1"/>
</dbReference>
<evidence type="ECO:0000256" key="5">
    <source>
        <dbReference type="ARBA" id="ARBA00023163"/>
    </source>
</evidence>
<sequence>MAFADPRLGYHHAQGERKHSAYFEDDDSAALDPAILEADIMQSPGSAQMQYRKDSLANNGGVLSPADSQAWDHQLHGGLSVDTVPAGAHNAFHDEHNGFVRSSASHMHPHASAYGHAQRGSAWAFEHDSGNCTPNHGIEYVPLAAQYEQVQYPLHRTNGAPMMVSHPTMVPHPLPFNGSHGEQGFIPAPQVHTPISPHCHQDWMGMAQQEMENRPVPKRMRPNSPPTTLLDFARRDGIRKKNGRIEIPQERNIRTIDELIDRTTDEDVLKELKQQKRLLRNREAALNSRQRRKKHTEDLEGREKNFGHTIAVLEKDVSELAMDRERREEERQVLIHRFQESQRVIESLQEDIRSLKVQHNEETSQLRRRNNILTEQLAMDQAPAMSAAPSSTGFTDFNAEMEALNMGQHDWDDFFFVENMRTASPEDFAFPSRLEPAKPAPALEKRPSSSTIVPSPARKPHDTAGDQPIATGLLFMLLLCGAFVASKPPGSCPSDLPSMPPEVQAAAPAVLKDLLAEASSMTQANVPARALQHTGREPQPSGAHLRPTSRLEQIHNRLTAPTRQQEIDQAFSLTTAQYASITHMNPYSSYEDRPAAPNQHDAAPSAIPRPKRNLAEAMANLQQEHQRSSKAEVYTRSLLWDQIPVETVRQFREIVRENEEIEARRKQKQQQQRGGEQSYKAET</sequence>
<evidence type="ECO:0000256" key="7">
    <source>
        <dbReference type="SAM" id="MobiDB-lite"/>
    </source>
</evidence>
<dbReference type="GO" id="GO:0005634">
    <property type="term" value="C:nucleus"/>
    <property type="evidence" value="ECO:0007669"/>
    <property type="project" value="UniProtKB-SubCell"/>
</dbReference>
<dbReference type="Gene3D" id="1.20.5.170">
    <property type="match status" value="1"/>
</dbReference>
<dbReference type="PANTHER" id="PTHR47416">
    <property type="entry name" value="BASIC-LEUCINE ZIPPER TRANSCRIPTION FACTOR F-RELATED"/>
    <property type="match status" value="1"/>
</dbReference>
<evidence type="ECO:0000256" key="1">
    <source>
        <dbReference type="ARBA" id="ARBA00004123"/>
    </source>
</evidence>
<dbReference type="Proteomes" id="UP001168146">
    <property type="component" value="Unassembled WGS sequence"/>
</dbReference>
<proteinExistence type="inferred from homology"/>
<dbReference type="GO" id="GO:0003677">
    <property type="term" value="F:DNA binding"/>
    <property type="evidence" value="ECO:0007669"/>
    <property type="project" value="UniProtKB-KW"/>
</dbReference>
<feature type="region of interest" description="Disordered" evidence="7">
    <location>
        <begin position="281"/>
        <end position="300"/>
    </location>
</feature>
<evidence type="ECO:0000313" key="9">
    <source>
        <dbReference type="EMBL" id="KAK0313250.1"/>
    </source>
</evidence>
<name>A0AAN6J352_9PEZI</name>
<comment type="subcellular location">
    <subcellularLocation>
        <location evidence="1">Nucleus</location>
    </subcellularLocation>
</comment>
<dbReference type="InterPro" id="IPR046347">
    <property type="entry name" value="bZIP_sf"/>
</dbReference>
<dbReference type="SUPFAM" id="SSF57959">
    <property type="entry name" value="Leucine zipper domain"/>
    <property type="match status" value="1"/>
</dbReference>
<comment type="similarity">
    <text evidence="2">Belongs to the bZIP family.</text>
</comment>
<keyword evidence="6" id="KW-0539">Nucleus</keyword>
<dbReference type="Pfam" id="PF00170">
    <property type="entry name" value="bZIP_1"/>
    <property type="match status" value="1"/>
</dbReference>
<feature type="domain" description="BZIP" evidence="8">
    <location>
        <begin position="271"/>
        <end position="334"/>
    </location>
</feature>
<dbReference type="PANTHER" id="PTHR47416:SF8">
    <property type="entry name" value="BASIC-LEUCINE ZIPPER TRANSCRIPTION FACTOR E-RELATED"/>
    <property type="match status" value="1"/>
</dbReference>
<feature type="region of interest" description="Disordered" evidence="7">
    <location>
        <begin position="661"/>
        <end position="683"/>
    </location>
</feature>
<evidence type="ECO:0000256" key="2">
    <source>
        <dbReference type="ARBA" id="ARBA00007163"/>
    </source>
</evidence>
<protein>
    <recommendedName>
        <fullName evidence="8">BZIP domain-containing protein</fullName>
    </recommendedName>
</protein>
<evidence type="ECO:0000256" key="6">
    <source>
        <dbReference type="ARBA" id="ARBA00023242"/>
    </source>
</evidence>
<dbReference type="InterPro" id="IPR004827">
    <property type="entry name" value="bZIP"/>
</dbReference>
<organism evidence="9 10">
    <name type="scientific">Friedmanniomyces endolithicus</name>
    <dbReference type="NCBI Taxonomy" id="329885"/>
    <lineage>
        <taxon>Eukaryota</taxon>
        <taxon>Fungi</taxon>
        <taxon>Dikarya</taxon>
        <taxon>Ascomycota</taxon>
        <taxon>Pezizomycotina</taxon>
        <taxon>Dothideomycetes</taxon>
        <taxon>Dothideomycetidae</taxon>
        <taxon>Mycosphaerellales</taxon>
        <taxon>Teratosphaeriaceae</taxon>
        <taxon>Friedmanniomyces</taxon>
    </lineage>
</organism>
<evidence type="ECO:0000313" key="10">
    <source>
        <dbReference type="Proteomes" id="UP001168146"/>
    </source>
</evidence>
<feature type="region of interest" description="Disordered" evidence="7">
    <location>
        <begin position="428"/>
        <end position="465"/>
    </location>
</feature>
<dbReference type="CDD" id="cd14704">
    <property type="entry name" value="bZIP_HY5-like"/>
    <property type="match status" value="1"/>
</dbReference>
<dbReference type="AlphaFoldDB" id="A0AAN6J352"/>
<dbReference type="SMART" id="SM00338">
    <property type="entry name" value="BRLZ"/>
    <property type="match status" value="1"/>
</dbReference>
<gene>
    <name evidence="9" type="ORF">LTR82_013484</name>
</gene>
<feature type="region of interest" description="Disordered" evidence="7">
    <location>
        <begin position="586"/>
        <end position="607"/>
    </location>
</feature>
<dbReference type="GO" id="GO:0003700">
    <property type="term" value="F:DNA-binding transcription factor activity"/>
    <property type="evidence" value="ECO:0007669"/>
    <property type="project" value="InterPro"/>
</dbReference>
<dbReference type="EMBL" id="JASUXU010000060">
    <property type="protein sequence ID" value="KAK0313250.1"/>
    <property type="molecule type" value="Genomic_DNA"/>
</dbReference>